<dbReference type="PANTHER" id="PTHR23501:SF197">
    <property type="entry name" value="COMD"/>
    <property type="match status" value="1"/>
</dbReference>
<feature type="transmembrane region" description="Helical" evidence="6">
    <location>
        <begin position="150"/>
        <end position="170"/>
    </location>
</feature>
<proteinExistence type="predicted"/>
<dbReference type="PROSITE" id="PS00216">
    <property type="entry name" value="SUGAR_TRANSPORT_1"/>
    <property type="match status" value="1"/>
</dbReference>
<feature type="region of interest" description="Disordered" evidence="5">
    <location>
        <begin position="504"/>
        <end position="529"/>
    </location>
</feature>
<evidence type="ECO:0000256" key="5">
    <source>
        <dbReference type="SAM" id="MobiDB-lite"/>
    </source>
</evidence>
<dbReference type="CDD" id="cd17502">
    <property type="entry name" value="MFS_Azr1_MDR_like"/>
    <property type="match status" value="1"/>
</dbReference>
<feature type="transmembrane region" description="Helical" evidence="6">
    <location>
        <begin position="474"/>
        <end position="496"/>
    </location>
</feature>
<feature type="domain" description="Major facilitator superfamily (MFS) profile" evidence="7">
    <location>
        <begin position="24"/>
        <end position="501"/>
    </location>
</feature>
<dbReference type="InterPro" id="IPR005829">
    <property type="entry name" value="Sugar_transporter_CS"/>
</dbReference>
<dbReference type="InterPro" id="IPR036259">
    <property type="entry name" value="MFS_trans_sf"/>
</dbReference>
<dbReference type="InterPro" id="IPR011701">
    <property type="entry name" value="MFS"/>
</dbReference>
<dbReference type="PROSITE" id="PS50850">
    <property type="entry name" value="MFS"/>
    <property type="match status" value="1"/>
</dbReference>
<evidence type="ECO:0000256" key="3">
    <source>
        <dbReference type="ARBA" id="ARBA00022989"/>
    </source>
</evidence>
<sequence length="529" mass="55957">MTTASVTAEFQEKGRLRGMALVSVIIALMLTLLLEALDQTIVGTAMPRIIAQLHGLDRYSWVATAYILASMTMIPIVGKLSDQFGRKWFLLSGTVLFLIGSVLAGASQSMTQLIIFRGLQGLGAGIGMALVATVMADLFPPAERAKWSSLFGIVYGVSNLLGPTCGGWLAEHGPLLGNLVTESTRWRWVFYINAPIGLIALVALLIFLPSNLSDHTQKWNGWRSLRNIDFAGALFCAAATICLMLGLTWGSANISARTSVQVIGAIAVGALLLILFVFTERRVSEPILPLDLFSRPVFRIGAGLALLQSMVLLGLALYLPLFFQGVMGVAPTDAGLIMTPFSVSMVVGAILGSMALNKLRRYRVVAVTGALIMSVGALLITLMTPAYGIGLIIGILVLTGIGIGPFFSLPMVAVQNELPPSQLGISTAALRYLGQVGATLGIAIVGTVIASTVSGNLMGHLPTDAASKAALASALQHGFSAVLIFSLLALLTTFFLKDMAIKEPQANPEDRTENEDATSIDADEALTRA</sequence>
<keyword evidence="4 6" id="KW-0472">Membrane</keyword>
<dbReference type="SUPFAM" id="SSF103473">
    <property type="entry name" value="MFS general substrate transporter"/>
    <property type="match status" value="1"/>
</dbReference>
<dbReference type="Gene3D" id="1.20.1250.20">
    <property type="entry name" value="MFS general substrate transporter like domains"/>
    <property type="match status" value="1"/>
</dbReference>
<keyword evidence="9" id="KW-1185">Reference proteome</keyword>
<feature type="compositionally biased region" description="Acidic residues" evidence="5">
    <location>
        <begin position="512"/>
        <end position="529"/>
    </location>
</feature>
<evidence type="ECO:0000256" key="1">
    <source>
        <dbReference type="ARBA" id="ARBA00004651"/>
    </source>
</evidence>
<evidence type="ECO:0000256" key="6">
    <source>
        <dbReference type="SAM" id="Phobius"/>
    </source>
</evidence>
<feature type="transmembrane region" description="Helical" evidence="6">
    <location>
        <begin position="389"/>
        <end position="412"/>
    </location>
</feature>
<feature type="transmembrane region" description="Helical" evidence="6">
    <location>
        <begin position="258"/>
        <end position="279"/>
    </location>
</feature>
<feature type="transmembrane region" description="Helical" evidence="6">
    <location>
        <begin position="114"/>
        <end position="138"/>
    </location>
</feature>
<feature type="transmembrane region" description="Helical" evidence="6">
    <location>
        <begin position="88"/>
        <end position="108"/>
    </location>
</feature>
<dbReference type="Gene3D" id="1.20.1720.10">
    <property type="entry name" value="Multidrug resistance protein D"/>
    <property type="match status" value="1"/>
</dbReference>
<reference evidence="8 9" key="1">
    <citation type="submission" date="2023-02" db="EMBL/GenBank/DDBJ databases">
        <title>Dictyobacter halimunensis sp. nov., a new member of the class Ktedonobacteria from forest soil in a geothermal area.</title>
        <authorList>
            <person name="Rachmania M.K."/>
            <person name="Ningsih F."/>
            <person name="Sakai Y."/>
            <person name="Yabe S."/>
            <person name="Yokota A."/>
            <person name="Sjamsuridzal W."/>
        </authorList>
    </citation>
    <scope>NUCLEOTIDE SEQUENCE [LARGE SCALE GENOMIC DNA]</scope>
    <source>
        <strain evidence="8 9">S3.2.2.5</strain>
    </source>
</reference>
<keyword evidence="3 6" id="KW-1133">Transmembrane helix</keyword>
<gene>
    <name evidence="8" type="ORF">KDH_51780</name>
</gene>
<dbReference type="Pfam" id="PF07690">
    <property type="entry name" value="MFS_1"/>
    <property type="match status" value="1"/>
</dbReference>
<feature type="transmembrane region" description="Helical" evidence="6">
    <location>
        <begin position="20"/>
        <end position="38"/>
    </location>
</feature>
<protein>
    <recommendedName>
        <fullName evidence="7">Major facilitator superfamily (MFS) profile domain-containing protein</fullName>
    </recommendedName>
</protein>
<evidence type="ECO:0000256" key="2">
    <source>
        <dbReference type="ARBA" id="ARBA00022692"/>
    </source>
</evidence>
<dbReference type="Proteomes" id="UP001344906">
    <property type="component" value="Unassembled WGS sequence"/>
</dbReference>
<feature type="transmembrane region" description="Helical" evidence="6">
    <location>
        <begin position="432"/>
        <end position="454"/>
    </location>
</feature>
<accession>A0ABQ6FVP7</accession>
<evidence type="ECO:0000256" key="4">
    <source>
        <dbReference type="ARBA" id="ARBA00023136"/>
    </source>
</evidence>
<evidence type="ECO:0000313" key="9">
    <source>
        <dbReference type="Proteomes" id="UP001344906"/>
    </source>
</evidence>
<feature type="transmembrane region" description="Helical" evidence="6">
    <location>
        <begin position="364"/>
        <end position="383"/>
    </location>
</feature>
<evidence type="ECO:0000313" key="8">
    <source>
        <dbReference type="EMBL" id="GLV58345.1"/>
    </source>
</evidence>
<name>A0ABQ6FVP7_9CHLR</name>
<dbReference type="PANTHER" id="PTHR23501">
    <property type="entry name" value="MAJOR FACILITATOR SUPERFAMILY"/>
    <property type="match status" value="1"/>
</dbReference>
<feature type="transmembrane region" description="Helical" evidence="6">
    <location>
        <begin position="190"/>
        <end position="209"/>
    </location>
</feature>
<keyword evidence="2 6" id="KW-0812">Transmembrane</keyword>
<evidence type="ECO:0000259" key="7">
    <source>
        <dbReference type="PROSITE" id="PS50850"/>
    </source>
</evidence>
<organism evidence="8 9">
    <name type="scientific">Dictyobacter halimunensis</name>
    <dbReference type="NCBI Taxonomy" id="3026934"/>
    <lineage>
        <taxon>Bacteria</taxon>
        <taxon>Bacillati</taxon>
        <taxon>Chloroflexota</taxon>
        <taxon>Ktedonobacteria</taxon>
        <taxon>Ktedonobacterales</taxon>
        <taxon>Dictyobacteraceae</taxon>
        <taxon>Dictyobacter</taxon>
    </lineage>
</organism>
<feature type="transmembrane region" description="Helical" evidence="6">
    <location>
        <begin position="300"/>
        <end position="323"/>
    </location>
</feature>
<feature type="transmembrane region" description="Helical" evidence="6">
    <location>
        <begin position="335"/>
        <end position="357"/>
    </location>
</feature>
<comment type="subcellular location">
    <subcellularLocation>
        <location evidence="1">Cell membrane</location>
        <topology evidence="1">Multi-pass membrane protein</topology>
    </subcellularLocation>
</comment>
<feature type="transmembrane region" description="Helical" evidence="6">
    <location>
        <begin position="58"/>
        <end position="76"/>
    </location>
</feature>
<comment type="caution">
    <text evidence="8">The sequence shown here is derived from an EMBL/GenBank/DDBJ whole genome shotgun (WGS) entry which is preliminary data.</text>
</comment>
<dbReference type="InterPro" id="IPR020846">
    <property type="entry name" value="MFS_dom"/>
</dbReference>
<dbReference type="EMBL" id="BSRI01000002">
    <property type="protein sequence ID" value="GLV58345.1"/>
    <property type="molecule type" value="Genomic_DNA"/>
</dbReference>
<feature type="transmembrane region" description="Helical" evidence="6">
    <location>
        <begin position="230"/>
        <end position="252"/>
    </location>
</feature>
<dbReference type="RefSeq" id="WP_338254519.1">
    <property type="nucleotide sequence ID" value="NZ_BSRI01000002.1"/>
</dbReference>